<evidence type="ECO:0000313" key="2">
    <source>
        <dbReference type="Proteomes" id="UP001418222"/>
    </source>
</evidence>
<comment type="caution">
    <text evidence="1">The sequence shown here is derived from an EMBL/GenBank/DDBJ whole genome shotgun (WGS) entry which is preliminary data.</text>
</comment>
<organism evidence="1 2">
    <name type="scientific">Platanthera zijinensis</name>
    <dbReference type="NCBI Taxonomy" id="2320716"/>
    <lineage>
        <taxon>Eukaryota</taxon>
        <taxon>Viridiplantae</taxon>
        <taxon>Streptophyta</taxon>
        <taxon>Embryophyta</taxon>
        <taxon>Tracheophyta</taxon>
        <taxon>Spermatophyta</taxon>
        <taxon>Magnoliopsida</taxon>
        <taxon>Liliopsida</taxon>
        <taxon>Asparagales</taxon>
        <taxon>Orchidaceae</taxon>
        <taxon>Orchidoideae</taxon>
        <taxon>Orchideae</taxon>
        <taxon>Orchidinae</taxon>
        <taxon>Platanthera</taxon>
    </lineage>
</organism>
<sequence>MEIKRANIWSLNRSMYISSLKPELLYGVVPFNVDFVGYLSLGEEVGGTVIFKVRCIPAWGIRWESGASDSTINRHRAHRQKRQTLAVKSFNTAAALAALRQKKKSESHR</sequence>
<dbReference type="EMBL" id="JBBWWQ010000012">
    <property type="protein sequence ID" value="KAK8934235.1"/>
    <property type="molecule type" value="Genomic_DNA"/>
</dbReference>
<dbReference type="AlphaFoldDB" id="A0AAP0G273"/>
<evidence type="ECO:0000313" key="1">
    <source>
        <dbReference type="EMBL" id="KAK8934235.1"/>
    </source>
</evidence>
<gene>
    <name evidence="1" type="ORF">KSP39_PZI014798</name>
</gene>
<dbReference type="Proteomes" id="UP001418222">
    <property type="component" value="Unassembled WGS sequence"/>
</dbReference>
<accession>A0AAP0G273</accession>
<proteinExistence type="predicted"/>
<protein>
    <submittedName>
        <fullName evidence="1">Uncharacterized protein</fullName>
    </submittedName>
</protein>
<keyword evidence="2" id="KW-1185">Reference proteome</keyword>
<name>A0AAP0G273_9ASPA</name>
<reference evidence="1 2" key="1">
    <citation type="journal article" date="2022" name="Nat. Plants">
        <title>Genomes of leafy and leafless Platanthera orchids illuminate the evolution of mycoheterotrophy.</title>
        <authorList>
            <person name="Li M.H."/>
            <person name="Liu K.W."/>
            <person name="Li Z."/>
            <person name="Lu H.C."/>
            <person name="Ye Q.L."/>
            <person name="Zhang D."/>
            <person name="Wang J.Y."/>
            <person name="Li Y.F."/>
            <person name="Zhong Z.M."/>
            <person name="Liu X."/>
            <person name="Yu X."/>
            <person name="Liu D.K."/>
            <person name="Tu X.D."/>
            <person name="Liu B."/>
            <person name="Hao Y."/>
            <person name="Liao X.Y."/>
            <person name="Jiang Y.T."/>
            <person name="Sun W.H."/>
            <person name="Chen J."/>
            <person name="Chen Y.Q."/>
            <person name="Ai Y."/>
            <person name="Zhai J.W."/>
            <person name="Wu S.S."/>
            <person name="Zhou Z."/>
            <person name="Hsiao Y.Y."/>
            <person name="Wu W.L."/>
            <person name="Chen Y.Y."/>
            <person name="Lin Y.F."/>
            <person name="Hsu J.L."/>
            <person name="Li C.Y."/>
            <person name="Wang Z.W."/>
            <person name="Zhao X."/>
            <person name="Zhong W.Y."/>
            <person name="Ma X.K."/>
            <person name="Ma L."/>
            <person name="Huang J."/>
            <person name="Chen G.Z."/>
            <person name="Huang M.Z."/>
            <person name="Huang L."/>
            <person name="Peng D.H."/>
            <person name="Luo Y.B."/>
            <person name="Zou S.Q."/>
            <person name="Chen S.P."/>
            <person name="Lan S."/>
            <person name="Tsai W.C."/>
            <person name="Van de Peer Y."/>
            <person name="Liu Z.J."/>
        </authorList>
    </citation>
    <scope>NUCLEOTIDE SEQUENCE [LARGE SCALE GENOMIC DNA]</scope>
    <source>
        <strain evidence="1">Lor287</strain>
    </source>
</reference>